<evidence type="ECO:0000256" key="7">
    <source>
        <dbReference type="ARBA" id="ARBA00038848"/>
    </source>
</evidence>
<dbReference type="EnsemblMetazoa" id="SMAR010519-RA">
    <property type="protein sequence ID" value="SMAR010519-PA"/>
    <property type="gene ID" value="SMAR010519"/>
</dbReference>
<organism evidence="11 12">
    <name type="scientific">Strigamia maritima</name>
    <name type="common">European centipede</name>
    <name type="synonym">Geophilus maritimus</name>
    <dbReference type="NCBI Taxonomy" id="126957"/>
    <lineage>
        <taxon>Eukaryota</taxon>
        <taxon>Metazoa</taxon>
        <taxon>Ecdysozoa</taxon>
        <taxon>Arthropoda</taxon>
        <taxon>Myriapoda</taxon>
        <taxon>Chilopoda</taxon>
        <taxon>Pleurostigmophora</taxon>
        <taxon>Geophilomorpha</taxon>
        <taxon>Linotaeniidae</taxon>
        <taxon>Strigamia</taxon>
    </lineage>
</organism>
<dbReference type="SUPFAM" id="SSF53474">
    <property type="entry name" value="alpha/beta-Hydrolases"/>
    <property type="match status" value="2"/>
</dbReference>
<feature type="signal peptide" evidence="10">
    <location>
        <begin position="1"/>
        <end position="19"/>
    </location>
</feature>
<dbReference type="PANTHER" id="PTHR11247:SF27">
    <property type="entry name" value="LYSOSOMAL THIOESTERASE PPT2"/>
    <property type="match status" value="1"/>
</dbReference>
<evidence type="ECO:0000256" key="6">
    <source>
        <dbReference type="ARBA" id="ARBA00023228"/>
    </source>
</evidence>
<keyword evidence="6" id="KW-0458">Lysosome</keyword>
<evidence type="ECO:0000313" key="11">
    <source>
        <dbReference type="EnsemblMetazoa" id="SMAR010519-PA"/>
    </source>
</evidence>
<dbReference type="InterPro" id="IPR029058">
    <property type="entry name" value="AB_hydrolase_fold"/>
</dbReference>
<keyword evidence="3 10" id="KW-0732">Signal</keyword>
<dbReference type="eggNOG" id="KOG2541">
    <property type="taxonomic scope" value="Eukaryota"/>
</dbReference>
<evidence type="ECO:0000256" key="4">
    <source>
        <dbReference type="ARBA" id="ARBA00022801"/>
    </source>
</evidence>
<keyword evidence="4" id="KW-0378">Hydrolase</keyword>
<proteinExistence type="inferred from homology"/>
<evidence type="ECO:0000256" key="1">
    <source>
        <dbReference type="ARBA" id="ARBA00004371"/>
    </source>
</evidence>
<dbReference type="HOGENOM" id="CLU_632119_0_0_1"/>
<name>T1J9W8_STRMM</name>
<keyword evidence="5" id="KW-0325">Glycoprotein</keyword>
<dbReference type="GO" id="GO:0016790">
    <property type="term" value="F:thiolester hydrolase activity"/>
    <property type="evidence" value="ECO:0007669"/>
    <property type="project" value="TreeGrafter"/>
</dbReference>
<dbReference type="Gene3D" id="3.40.50.1820">
    <property type="entry name" value="alpha/beta hydrolase"/>
    <property type="match status" value="2"/>
</dbReference>
<dbReference type="AlphaFoldDB" id="T1J9W8"/>
<protein>
    <recommendedName>
        <fullName evidence="7">palmitoyl-CoA hydrolase</fullName>
        <ecNumber evidence="7">3.1.2.2</ecNumber>
    </recommendedName>
</protein>
<keyword evidence="12" id="KW-1185">Reference proteome</keyword>
<reference evidence="12" key="1">
    <citation type="submission" date="2011-05" db="EMBL/GenBank/DDBJ databases">
        <authorList>
            <person name="Richards S.R."/>
            <person name="Qu J."/>
            <person name="Jiang H."/>
            <person name="Jhangiani S.N."/>
            <person name="Agravi P."/>
            <person name="Goodspeed R."/>
            <person name="Gross S."/>
            <person name="Mandapat C."/>
            <person name="Jackson L."/>
            <person name="Mathew T."/>
            <person name="Pu L."/>
            <person name="Thornton R."/>
            <person name="Saada N."/>
            <person name="Wilczek-Boney K.B."/>
            <person name="Lee S."/>
            <person name="Kovar C."/>
            <person name="Wu Y."/>
            <person name="Scherer S.E."/>
            <person name="Worley K.C."/>
            <person name="Muzny D.M."/>
            <person name="Gibbs R."/>
        </authorList>
    </citation>
    <scope>NUCLEOTIDE SEQUENCE</scope>
    <source>
        <strain evidence="12">Brora</strain>
    </source>
</reference>
<accession>T1J9W8</accession>
<comment type="subcellular location">
    <subcellularLocation>
        <location evidence="1">Lysosome</location>
    </subcellularLocation>
</comment>
<dbReference type="PhylomeDB" id="T1J9W8"/>
<reference evidence="11" key="2">
    <citation type="submission" date="2015-02" db="UniProtKB">
        <authorList>
            <consortium name="EnsemblMetazoa"/>
        </authorList>
    </citation>
    <scope>IDENTIFICATION</scope>
</reference>
<dbReference type="Proteomes" id="UP000014500">
    <property type="component" value="Unassembled WGS sequence"/>
</dbReference>
<evidence type="ECO:0000256" key="8">
    <source>
        <dbReference type="ARBA" id="ARBA00093223"/>
    </source>
</evidence>
<evidence type="ECO:0000256" key="5">
    <source>
        <dbReference type="ARBA" id="ARBA00023180"/>
    </source>
</evidence>
<dbReference type="Pfam" id="PF02089">
    <property type="entry name" value="Palm_thioest"/>
    <property type="match status" value="2"/>
</dbReference>
<sequence>MNVLFQITLITFWLTYCTAVYRPTAIIHGIMFNPTDRMEVLKRAIEESQPGTTVDVFELWFGVESFLPMWRQVSGFYGSLLDFMGRNPGPINLIGYSQGGLIARGVLNVMANHTVQRFISLSSPQNGFHGEFYVPDSVFNVGNEEKYSGSVGGFWKDPRDMIRYKKEGRFLACINNEYAHAKNQQFKTTMCKLEQLVLIGGPNDGVVVPWESALFGYDDANGRVTNMEEQAVYKSDSFCLKTLDRRGAITRYIVPGVRHPDWHNNASVINSYILPHLLMLLFCCVQTTAIIHGIMFNDTDRMAVLKNAIESAQPGSVVDVFELNSIPWYGIESFLPMWRQVSGFSASLELFTRRFPGPINLIGYSQGGLIARGVLNVMPNHNVKRFVSLSAPQNGFHGEVLLVVLERYDPTHMSKYKKEGRFLACINNEYKHKI</sequence>
<feature type="chain" id="PRO_5004579414" description="palmitoyl-CoA hydrolase" evidence="10">
    <location>
        <begin position="20"/>
        <end position="434"/>
    </location>
</feature>
<dbReference type="EC" id="3.1.2.2" evidence="7"/>
<dbReference type="STRING" id="126957.T1J9W8"/>
<comment type="catalytic activity">
    <reaction evidence="8">
        <text>S-hexadecanoyl-N-acetylcysteamine + H2O = N-acetylcysteamine + hexadecanoate + H(+)</text>
        <dbReference type="Rhea" id="RHEA:84099"/>
        <dbReference type="ChEBI" id="CHEBI:7896"/>
        <dbReference type="ChEBI" id="CHEBI:15377"/>
        <dbReference type="ChEBI" id="CHEBI:15378"/>
        <dbReference type="ChEBI" id="CHEBI:74410"/>
        <dbReference type="ChEBI" id="CHEBI:233601"/>
    </reaction>
</comment>
<comment type="similarity">
    <text evidence="2">Belongs to the palmitoyl-protein thioesterase family.</text>
</comment>
<dbReference type="GO" id="GO:0005764">
    <property type="term" value="C:lysosome"/>
    <property type="evidence" value="ECO:0007669"/>
    <property type="project" value="UniProtKB-SubCell"/>
</dbReference>
<comment type="function">
    <text evidence="9">Catalyzes the cleavage of thioester bonds from S-palmitoyl-CoA or S-palmitoyl-N-acetylcysteamine (unbranched structures) but does not have activity against palmitoylcysteine or palmitoylated proteins, branched structures or bulky head groups. Conversely, hydrolyzes both long and short chain fatty acyl-CoA substrate.</text>
</comment>
<evidence type="ECO:0000256" key="2">
    <source>
        <dbReference type="ARBA" id="ARBA00010758"/>
    </source>
</evidence>
<evidence type="ECO:0000256" key="3">
    <source>
        <dbReference type="ARBA" id="ARBA00022729"/>
    </source>
</evidence>
<evidence type="ECO:0000313" key="12">
    <source>
        <dbReference type="Proteomes" id="UP000014500"/>
    </source>
</evidence>
<dbReference type="PANTHER" id="PTHR11247">
    <property type="entry name" value="PALMITOYL-PROTEIN THIOESTERASE/DOLICHYLDIPHOSPHATASE 1"/>
    <property type="match status" value="1"/>
</dbReference>
<evidence type="ECO:0000256" key="10">
    <source>
        <dbReference type="SAM" id="SignalP"/>
    </source>
</evidence>
<dbReference type="EMBL" id="JH431979">
    <property type="status" value="NOT_ANNOTATED_CDS"/>
    <property type="molecule type" value="Genomic_DNA"/>
</dbReference>
<evidence type="ECO:0000256" key="9">
    <source>
        <dbReference type="ARBA" id="ARBA00093353"/>
    </source>
</evidence>